<dbReference type="OrthoDB" id="7341446at2"/>
<dbReference type="RefSeq" id="WP_041365544.1">
    <property type="nucleotide sequence ID" value="NZ_HG938354.1"/>
</dbReference>
<dbReference type="EMBL" id="HG938354">
    <property type="protein sequence ID" value="CDN51887.1"/>
    <property type="molecule type" value="Genomic_DNA"/>
</dbReference>
<keyword evidence="4" id="KW-1003">Cell membrane</keyword>
<feature type="transmembrane region" description="Helical" evidence="8">
    <location>
        <begin position="190"/>
        <end position="212"/>
    </location>
</feature>
<dbReference type="PANTHER" id="PTHR30614">
    <property type="entry name" value="MEMBRANE COMPONENT OF AMINO ACID ABC TRANSPORTER"/>
    <property type="match status" value="1"/>
</dbReference>
<dbReference type="Pfam" id="PF00528">
    <property type="entry name" value="BPD_transp_1"/>
    <property type="match status" value="1"/>
</dbReference>
<dbReference type="GO" id="GO:0043190">
    <property type="term" value="C:ATP-binding cassette (ABC) transporter complex"/>
    <property type="evidence" value="ECO:0007669"/>
    <property type="project" value="InterPro"/>
</dbReference>
<evidence type="ECO:0000256" key="4">
    <source>
        <dbReference type="ARBA" id="ARBA00022475"/>
    </source>
</evidence>
<feature type="transmembrane region" description="Helical" evidence="8">
    <location>
        <begin position="17"/>
        <end position="45"/>
    </location>
</feature>
<dbReference type="HOGENOM" id="CLU_019602_1_0_5"/>
<evidence type="ECO:0000313" key="10">
    <source>
        <dbReference type="EMBL" id="CDN51887.1"/>
    </source>
</evidence>
<name>A0A068T0D6_NEOGA</name>
<comment type="subcellular location">
    <subcellularLocation>
        <location evidence="1">Cell inner membrane</location>
        <topology evidence="1">Multi-pass membrane protein</topology>
    </subcellularLocation>
    <subcellularLocation>
        <location evidence="8">Cell membrane</location>
        <topology evidence="8">Multi-pass membrane protein</topology>
    </subcellularLocation>
</comment>
<feature type="transmembrane region" description="Helical" evidence="8">
    <location>
        <begin position="146"/>
        <end position="170"/>
    </location>
</feature>
<keyword evidence="11" id="KW-1185">Reference proteome</keyword>
<sequence>MNYTLDFTPVIEGMPNLLTACLGTFMLAICGMLLATIIGIGGVVLRTSKIKAVRWLVIGFVEIIRNTPFLVQIFFIYFALPLAGLRLDPTPTAIIALGINGGAYAIEIIRGGVQSISKGQMEAGLALGLHKAQVFRLIILKPALRAIFPSLTSQFVLLTLTTSIASAISAYELTSVSQRIESDSFRSFEVYFTVTAFYLVISWLMMRLFAFFSARYFAYPVK</sequence>
<feature type="domain" description="ABC transmembrane type-1" evidence="9">
    <location>
        <begin position="21"/>
        <end position="209"/>
    </location>
</feature>
<dbReference type="PROSITE" id="PS50928">
    <property type="entry name" value="ABC_TM1"/>
    <property type="match status" value="1"/>
</dbReference>
<reference evidence="11" key="1">
    <citation type="journal article" date="2014" name="BMC Genomics">
        <title>Genome sequencing of two Neorhizobium galegae strains reveals a noeT gene responsible for the unusual acetylation of the nodulation factors.</title>
        <authorList>
            <person name="Osterman J."/>
            <person name="Marsh J."/>
            <person name="Laine P.K."/>
            <person name="Zeng Z."/>
            <person name="Alatalo E."/>
            <person name="Sullivan J.T."/>
            <person name="Young J.P."/>
            <person name="Thomas-Oates J."/>
            <person name="Paulin L."/>
            <person name="Lindstrom K."/>
        </authorList>
    </citation>
    <scope>NUCLEOTIDE SEQUENCE [LARGE SCALE GENOMIC DNA]</scope>
    <source>
        <strain evidence="11">HAMBI 540</strain>
    </source>
</reference>
<evidence type="ECO:0000256" key="1">
    <source>
        <dbReference type="ARBA" id="ARBA00004429"/>
    </source>
</evidence>
<keyword evidence="3 8" id="KW-0813">Transport</keyword>
<evidence type="ECO:0000256" key="6">
    <source>
        <dbReference type="ARBA" id="ARBA00022989"/>
    </source>
</evidence>
<keyword evidence="10" id="KW-0614">Plasmid</keyword>
<geneLocation type="plasmid" evidence="11">
    <name>II</name>
</geneLocation>
<dbReference type="GO" id="GO:0022857">
    <property type="term" value="F:transmembrane transporter activity"/>
    <property type="evidence" value="ECO:0007669"/>
    <property type="project" value="InterPro"/>
</dbReference>
<dbReference type="eggNOG" id="COG0765">
    <property type="taxonomic scope" value="Bacteria"/>
</dbReference>
<evidence type="ECO:0000256" key="3">
    <source>
        <dbReference type="ARBA" id="ARBA00022448"/>
    </source>
</evidence>
<dbReference type="PANTHER" id="PTHR30614:SF35">
    <property type="entry name" value="ABC TRANSPORTER PERMEASE PROTEIN"/>
    <property type="match status" value="1"/>
</dbReference>
<protein>
    <submittedName>
        <fullName evidence="10">Polar amino acid ABC transporter, inner membrane subunit</fullName>
    </submittedName>
</protein>
<dbReference type="GeneID" id="24260562"/>
<dbReference type="AlphaFoldDB" id="A0A068T0D6"/>
<dbReference type="KEGG" id="ngg:RG540_PA12110"/>
<keyword evidence="6 8" id="KW-1133">Transmembrane helix</keyword>
<dbReference type="SUPFAM" id="SSF161098">
    <property type="entry name" value="MetI-like"/>
    <property type="match status" value="1"/>
</dbReference>
<dbReference type="GO" id="GO:0006865">
    <property type="term" value="P:amino acid transport"/>
    <property type="evidence" value="ECO:0007669"/>
    <property type="project" value="TreeGrafter"/>
</dbReference>
<organism evidence="10 11">
    <name type="scientific">Neorhizobium galegae bv. orientalis str. HAMBI 540</name>
    <dbReference type="NCBI Taxonomy" id="1028800"/>
    <lineage>
        <taxon>Bacteria</taxon>
        <taxon>Pseudomonadati</taxon>
        <taxon>Pseudomonadota</taxon>
        <taxon>Alphaproteobacteria</taxon>
        <taxon>Hyphomicrobiales</taxon>
        <taxon>Rhizobiaceae</taxon>
        <taxon>Rhizobium/Agrobacterium group</taxon>
        <taxon>Neorhizobium</taxon>
    </lineage>
</organism>
<evidence type="ECO:0000313" key="11">
    <source>
        <dbReference type="Proteomes" id="UP000028181"/>
    </source>
</evidence>
<dbReference type="Gene3D" id="1.10.3720.10">
    <property type="entry name" value="MetI-like"/>
    <property type="match status" value="1"/>
</dbReference>
<keyword evidence="5 8" id="KW-0812">Transmembrane</keyword>
<dbReference type="NCBIfam" id="TIGR01726">
    <property type="entry name" value="HEQRo_perm_3TM"/>
    <property type="match status" value="1"/>
</dbReference>
<evidence type="ECO:0000256" key="8">
    <source>
        <dbReference type="RuleBase" id="RU363032"/>
    </source>
</evidence>
<dbReference type="InterPro" id="IPR035906">
    <property type="entry name" value="MetI-like_sf"/>
</dbReference>
<dbReference type="PATRIC" id="fig|1028800.3.peg.5848"/>
<dbReference type="InterPro" id="IPR010065">
    <property type="entry name" value="AA_ABC_transptr_permease_3TM"/>
</dbReference>
<dbReference type="InterPro" id="IPR043429">
    <property type="entry name" value="ArtM/GltK/GlnP/TcyL/YhdX-like"/>
</dbReference>
<evidence type="ECO:0000259" key="9">
    <source>
        <dbReference type="PROSITE" id="PS50928"/>
    </source>
</evidence>
<keyword evidence="7 8" id="KW-0472">Membrane</keyword>
<gene>
    <name evidence="10" type="ORF">RG540_PA12110</name>
</gene>
<dbReference type="CDD" id="cd06261">
    <property type="entry name" value="TM_PBP2"/>
    <property type="match status" value="1"/>
</dbReference>
<dbReference type="InterPro" id="IPR000515">
    <property type="entry name" value="MetI-like"/>
</dbReference>
<feature type="transmembrane region" description="Helical" evidence="8">
    <location>
        <begin position="92"/>
        <end position="113"/>
    </location>
</feature>
<comment type="similarity">
    <text evidence="2">Belongs to the binding-protein-dependent transport system permease family. HisMQ subfamily.</text>
</comment>
<dbReference type="Proteomes" id="UP000028181">
    <property type="component" value="Plasmid pHAMBI540a"/>
</dbReference>
<proteinExistence type="inferred from homology"/>
<evidence type="ECO:0000256" key="2">
    <source>
        <dbReference type="ARBA" id="ARBA00010072"/>
    </source>
</evidence>
<evidence type="ECO:0000256" key="7">
    <source>
        <dbReference type="ARBA" id="ARBA00023136"/>
    </source>
</evidence>
<accession>A0A068T0D6</accession>
<evidence type="ECO:0000256" key="5">
    <source>
        <dbReference type="ARBA" id="ARBA00022692"/>
    </source>
</evidence>
<feature type="transmembrane region" description="Helical" evidence="8">
    <location>
        <begin position="57"/>
        <end position="80"/>
    </location>
</feature>